<reference evidence="2" key="1">
    <citation type="journal article" date="2019" name="Int. J. Syst. Evol. Microbiol.">
        <title>The Global Catalogue of Microorganisms (GCM) 10K type strain sequencing project: providing services to taxonomists for standard genome sequencing and annotation.</title>
        <authorList>
            <consortium name="The Broad Institute Genomics Platform"/>
            <consortium name="The Broad Institute Genome Sequencing Center for Infectious Disease"/>
            <person name="Wu L."/>
            <person name="Ma J."/>
        </authorList>
    </citation>
    <scope>NUCLEOTIDE SEQUENCE [LARGE SCALE GENOMIC DNA]</scope>
    <source>
        <strain evidence="2">JCM 17494</strain>
    </source>
</reference>
<evidence type="ECO:0000313" key="1">
    <source>
        <dbReference type="EMBL" id="GAA3686268.1"/>
    </source>
</evidence>
<sequence length="56" mass="6417">MTTNPLLARWESDCLLGNLHRAYRELDGKPLTERFELLRVWSDVTELHAGPIACHA</sequence>
<dbReference type="EMBL" id="BAABBE010000054">
    <property type="protein sequence ID" value="GAA3686268.1"/>
    <property type="molecule type" value="Genomic_DNA"/>
</dbReference>
<accession>A0ABP7CBD3</accession>
<organism evidence="1 2">
    <name type="scientific">Lentzea roselyniae</name>
    <dbReference type="NCBI Taxonomy" id="531940"/>
    <lineage>
        <taxon>Bacteria</taxon>
        <taxon>Bacillati</taxon>
        <taxon>Actinomycetota</taxon>
        <taxon>Actinomycetes</taxon>
        <taxon>Pseudonocardiales</taxon>
        <taxon>Pseudonocardiaceae</taxon>
        <taxon>Lentzea</taxon>
    </lineage>
</organism>
<name>A0ABP7CBD3_9PSEU</name>
<dbReference type="Proteomes" id="UP001500711">
    <property type="component" value="Unassembled WGS sequence"/>
</dbReference>
<keyword evidence="2" id="KW-1185">Reference proteome</keyword>
<comment type="caution">
    <text evidence="1">The sequence shown here is derived from an EMBL/GenBank/DDBJ whole genome shotgun (WGS) entry which is preliminary data.</text>
</comment>
<proteinExistence type="predicted"/>
<evidence type="ECO:0000313" key="2">
    <source>
        <dbReference type="Proteomes" id="UP001500711"/>
    </source>
</evidence>
<protein>
    <submittedName>
        <fullName evidence="1">Uncharacterized protein</fullName>
    </submittedName>
</protein>
<gene>
    <name evidence="1" type="ORF">GCM10022267_86420</name>
</gene>